<organism evidence="1 2">
    <name type="scientific">Armillaria gallica</name>
    <name type="common">Bulbous honey fungus</name>
    <name type="synonym">Armillaria bulbosa</name>
    <dbReference type="NCBI Taxonomy" id="47427"/>
    <lineage>
        <taxon>Eukaryota</taxon>
        <taxon>Fungi</taxon>
        <taxon>Dikarya</taxon>
        <taxon>Basidiomycota</taxon>
        <taxon>Agaricomycotina</taxon>
        <taxon>Agaricomycetes</taxon>
        <taxon>Agaricomycetidae</taxon>
        <taxon>Agaricales</taxon>
        <taxon>Marasmiineae</taxon>
        <taxon>Physalacriaceae</taxon>
        <taxon>Armillaria</taxon>
    </lineage>
</organism>
<protein>
    <submittedName>
        <fullName evidence="1">Uncharacterized protein</fullName>
    </submittedName>
</protein>
<dbReference type="EMBL" id="KZ293647">
    <property type="protein sequence ID" value="PBL00017.1"/>
    <property type="molecule type" value="Genomic_DNA"/>
</dbReference>
<evidence type="ECO:0000313" key="2">
    <source>
        <dbReference type="Proteomes" id="UP000217790"/>
    </source>
</evidence>
<sequence length="177" mass="19496">MTHTVLLGLVEPTYKIVEYLTDIKIVRSERKKLIKLHSCPSLLWCIRRVVDKEARKAGKMYDTLRICVLVPASKHARHLPILVNLDTRQAHCCFNKQASSSGNAVGLACTDTFILSVLALSHSLNYLLRRGGGANAQASSSLLHLVSRLDDILLHTPETSLSALAGSRTRHEGICDS</sequence>
<name>A0A2H3ELV9_ARMGA</name>
<reference evidence="2" key="1">
    <citation type="journal article" date="2017" name="Nat. Ecol. Evol.">
        <title>Genome expansion and lineage-specific genetic innovations in the forest pathogenic fungi Armillaria.</title>
        <authorList>
            <person name="Sipos G."/>
            <person name="Prasanna A.N."/>
            <person name="Walter M.C."/>
            <person name="O'Connor E."/>
            <person name="Balint B."/>
            <person name="Krizsan K."/>
            <person name="Kiss B."/>
            <person name="Hess J."/>
            <person name="Varga T."/>
            <person name="Slot J."/>
            <person name="Riley R."/>
            <person name="Boka B."/>
            <person name="Rigling D."/>
            <person name="Barry K."/>
            <person name="Lee J."/>
            <person name="Mihaltcheva S."/>
            <person name="LaButti K."/>
            <person name="Lipzen A."/>
            <person name="Waldron R."/>
            <person name="Moloney N.M."/>
            <person name="Sperisen C."/>
            <person name="Kredics L."/>
            <person name="Vagvoelgyi C."/>
            <person name="Patrignani A."/>
            <person name="Fitzpatrick D."/>
            <person name="Nagy I."/>
            <person name="Doyle S."/>
            <person name="Anderson J.B."/>
            <person name="Grigoriev I.V."/>
            <person name="Gueldener U."/>
            <person name="Muensterkoetter M."/>
            <person name="Nagy L.G."/>
        </authorList>
    </citation>
    <scope>NUCLEOTIDE SEQUENCE [LARGE SCALE GENOMIC DNA]</scope>
    <source>
        <strain evidence="2">Ar21-2</strain>
    </source>
</reference>
<evidence type="ECO:0000313" key="1">
    <source>
        <dbReference type="EMBL" id="PBL00017.1"/>
    </source>
</evidence>
<keyword evidence="2" id="KW-1185">Reference proteome</keyword>
<dbReference type="InParanoid" id="A0A2H3ELV9"/>
<accession>A0A2H3ELV9</accession>
<gene>
    <name evidence="1" type="ORF">ARMGADRAFT_1026105</name>
</gene>
<proteinExistence type="predicted"/>
<dbReference type="AlphaFoldDB" id="A0A2H3ELV9"/>
<dbReference type="Proteomes" id="UP000217790">
    <property type="component" value="Unassembled WGS sequence"/>
</dbReference>